<dbReference type="EC" id="2.7.1.26" evidence="2"/>
<dbReference type="PANTHER" id="PTHR22749">
    <property type="entry name" value="RIBOFLAVIN KINASE/FMN ADENYLYLTRANSFERASE"/>
    <property type="match status" value="1"/>
</dbReference>
<keyword evidence="5" id="KW-0808">Transferase</keyword>
<dbReference type="InterPro" id="IPR023468">
    <property type="entry name" value="Riboflavin_kinase"/>
</dbReference>
<protein>
    <recommendedName>
        <fullName evidence="2">riboflavin kinase</fullName>
        <ecNumber evidence="2">2.7.1.26</ecNumber>
    </recommendedName>
</protein>
<organism evidence="9">
    <name type="scientific">Oikopleura dioica</name>
    <name type="common">Tunicate</name>
    <dbReference type="NCBI Taxonomy" id="34765"/>
    <lineage>
        <taxon>Eukaryota</taxon>
        <taxon>Metazoa</taxon>
        <taxon>Chordata</taxon>
        <taxon>Tunicata</taxon>
        <taxon>Appendicularia</taxon>
        <taxon>Copelata</taxon>
        <taxon>Oikopleuridae</taxon>
        <taxon>Oikopleura</taxon>
    </lineage>
</organism>
<evidence type="ECO:0000256" key="3">
    <source>
        <dbReference type="ARBA" id="ARBA00022630"/>
    </source>
</evidence>
<dbReference type="Pfam" id="PF01687">
    <property type="entry name" value="Flavokinase"/>
    <property type="match status" value="1"/>
</dbReference>
<evidence type="ECO:0000259" key="8">
    <source>
        <dbReference type="Pfam" id="PF01687"/>
    </source>
</evidence>
<accession>E4XC98</accession>
<dbReference type="UniPathway" id="UPA00276">
    <property type="reaction ID" value="UER00406"/>
</dbReference>
<dbReference type="OrthoDB" id="276388at2759"/>
<dbReference type="Proteomes" id="UP000001307">
    <property type="component" value="Unassembled WGS sequence"/>
</dbReference>
<comment type="pathway">
    <text evidence="1">Cofactor biosynthesis; FMN biosynthesis; FMN from riboflavin (ATP route): step 1/1.</text>
</comment>
<name>E4XC98_OIKDI</name>
<keyword evidence="4" id="KW-0288">FMN</keyword>
<dbReference type="GO" id="GO:0009231">
    <property type="term" value="P:riboflavin biosynthetic process"/>
    <property type="evidence" value="ECO:0007669"/>
    <property type="project" value="InterPro"/>
</dbReference>
<dbReference type="Gene3D" id="2.40.30.30">
    <property type="entry name" value="Riboflavin kinase-like"/>
    <property type="match status" value="1"/>
</dbReference>
<dbReference type="SUPFAM" id="SSF82114">
    <property type="entry name" value="Riboflavin kinase-like"/>
    <property type="match status" value="1"/>
</dbReference>
<keyword evidence="6" id="KW-0547">Nucleotide-binding</keyword>
<proteinExistence type="predicted"/>
<keyword evidence="7" id="KW-0067">ATP-binding</keyword>
<evidence type="ECO:0000256" key="5">
    <source>
        <dbReference type="ARBA" id="ARBA00022679"/>
    </source>
</evidence>
<dbReference type="GO" id="GO:0005524">
    <property type="term" value="F:ATP binding"/>
    <property type="evidence" value="ECO:0007669"/>
    <property type="project" value="UniProtKB-KW"/>
</dbReference>
<dbReference type="AlphaFoldDB" id="E4XC98"/>
<feature type="domain" description="Riboflavin kinase" evidence="8">
    <location>
        <begin position="10"/>
        <end position="81"/>
    </location>
</feature>
<dbReference type="GO" id="GO:0008531">
    <property type="term" value="F:riboflavin kinase activity"/>
    <property type="evidence" value="ECO:0007669"/>
    <property type="project" value="UniProtKB-EC"/>
</dbReference>
<evidence type="ECO:0000313" key="9">
    <source>
        <dbReference type="EMBL" id="CBY09223.1"/>
    </source>
</evidence>
<dbReference type="InterPro" id="IPR015865">
    <property type="entry name" value="Riboflavin_kinase_bac/euk"/>
</dbReference>
<dbReference type="GO" id="GO:0009398">
    <property type="term" value="P:FMN biosynthetic process"/>
    <property type="evidence" value="ECO:0007669"/>
    <property type="project" value="UniProtKB-UniPathway"/>
</dbReference>
<sequence length="83" mass="9000">MAAGKIPAVPFFLRGVVCKGFGRGSKELGCPTANFSDEVVGTLPEGLENGIYYGFAKVNNDQVHKMVASIGWKSILQKRKKKL</sequence>
<evidence type="ECO:0000256" key="2">
    <source>
        <dbReference type="ARBA" id="ARBA00012105"/>
    </source>
</evidence>
<dbReference type="InParanoid" id="E4XC98"/>
<keyword evidence="3" id="KW-0285">Flavoprotein</keyword>
<evidence type="ECO:0000256" key="7">
    <source>
        <dbReference type="ARBA" id="ARBA00022840"/>
    </source>
</evidence>
<evidence type="ECO:0000313" key="10">
    <source>
        <dbReference type="Proteomes" id="UP000001307"/>
    </source>
</evidence>
<gene>
    <name evidence="9" type="ORF">GSOID_T00007754001</name>
</gene>
<dbReference type="EMBL" id="FN653035">
    <property type="protein sequence ID" value="CBY09223.1"/>
    <property type="molecule type" value="Genomic_DNA"/>
</dbReference>
<reference evidence="9" key="1">
    <citation type="journal article" date="2010" name="Science">
        <title>Plasticity of animal genome architecture unmasked by rapid evolution of a pelagic tunicate.</title>
        <authorList>
            <person name="Denoeud F."/>
            <person name="Henriet S."/>
            <person name="Mungpakdee S."/>
            <person name="Aury J.M."/>
            <person name="Da Silva C."/>
            <person name="Brinkmann H."/>
            <person name="Mikhaleva J."/>
            <person name="Olsen L.C."/>
            <person name="Jubin C."/>
            <person name="Canestro C."/>
            <person name="Bouquet J.M."/>
            <person name="Danks G."/>
            <person name="Poulain J."/>
            <person name="Campsteijn C."/>
            <person name="Adamski M."/>
            <person name="Cross I."/>
            <person name="Yadetie F."/>
            <person name="Muffato M."/>
            <person name="Louis A."/>
            <person name="Butcher S."/>
            <person name="Tsagkogeorga G."/>
            <person name="Konrad A."/>
            <person name="Singh S."/>
            <person name="Jensen M.F."/>
            <person name="Cong E.H."/>
            <person name="Eikeseth-Otteraa H."/>
            <person name="Noel B."/>
            <person name="Anthouard V."/>
            <person name="Porcel B.M."/>
            <person name="Kachouri-Lafond R."/>
            <person name="Nishino A."/>
            <person name="Ugolini M."/>
            <person name="Chourrout P."/>
            <person name="Nishida H."/>
            <person name="Aasland R."/>
            <person name="Huzurbazar S."/>
            <person name="Westhof E."/>
            <person name="Delsuc F."/>
            <person name="Lehrach H."/>
            <person name="Reinhardt R."/>
            <person name="Weissenbach J."/>
            <person name="Roy S.W."/>
            <person name="Artiguenave F."/>
            <person name="Postlethwait J.H."/>
            <person name="Manak J.R."/>
            <person name="Thompson E.M."/>
            <person name="Jaillon O."/>
            <person name="Du Pasquier L."/>
            <person name="Boudinot P."/>
            <person name="Liberles D.A."/>
            <person name="Volff J.N."/>
            <person name="Philippe H."/>
            <person name="Lenhard B."/>
            <person name="Roest Crollius H."/>
            <person name="Wincker P."/>
            <person name="Chourrout D."/>
        </authorList>
    </citation>
    <scope>NUCLEOTIDE SEQUENCE [LARGE SCALE GENOMIC DNA]</scope>
</reference>
<evidence type="ECO:0000256" key="1">
    <source>
        <dbReference type="ARBA" id="ARBA00005201"/>
    </source>
</evidence>
<dbReference type="GO" id="GO:0005739">
    <property type="term" value="C:mitochondrion"/>
    <property type="evidence" value="ECO:0007669"/>
    <property type="project" value="TreeGrafter"/>
</dbReference>
<dbReference type="InterPro" id="IPR023465">
    <property type="entry name" value="Riboflavin_kinase_dom_sf"/>
</dbReference>
<dbReference type="PANTHER" id="PTHR22749:SF6">
    <property type="entry name" value="RIBOFLAVIN KINASE"/>
    <property type="match status" value="1"/>
</dbReference>
<evidence type="ECO:0000256" key="6">
    <source>
        <dbReference type="ARBA" id="ARBA00022741"/>
    </source>
</evidence>
<evidence type="ECO:0000256" key="4">
    <source>
        <dbReference type="ARBA" id="ARBA00022643"/>
    </source>
</evidence>
<keyword evidence="10" id="KW-1185">Reference proteome</keyword>